<feature type="transmembrane region" description="Helical" evidence="1">
    <location>
        <begin position="34"/>
        <end position="54"/>
    </location>
</feature>
<keyword evidence="1" id="KW-0812">Transmembrane</keyword>
<dbReference type="RefSeq" id="WP_184349854.1">
    <property type="nucleotide sequence ID" value="NZ_JACHJH010000004.1"/>
</dbReference>
<evidence type="ECO:0000313" key="3">
    <source>
        <dbReference type="Proteomes" id="UP000556084"/>
    </source>
</evidence>
<reference evidence="2 3" key="1">
    <citation type="submission" date="2020-08" db="EMBL/GenBank/DDBJ databases">
        <title>Genomic Encyclopedia of Type Strains, Phase III (KMG-III): the genomes of soil and plant-associated and newly described type strains.</title>
        <authorList>
            <person name="Whitman W."/>
        </authorList>
    </citation>
    <scope>NUCLEOTIDE SEQUENCE [LARGE SCALE GENOMIC DNA]</scope>
    <source>
        <strain evidence="2 3">CECT 3266</strain>
    </source>
</reference>
<keyword evidence="1" id="KW-1133">Transmembrane helix</keyword>
<organism evidence="2 3">
    <name type="scientific">Streptomyces olivoverticillatus</name>
    <dbReference type="NCBI Taxonomy" id="66427"/>
    <lineage>
        <taxon>Bacteria</taxon>
        <taxon>Bacillati</taxon>
        <taxon>Actinomycetota</taxon>
        <taxon>Actinomycetes</taxon>
        <taxon>Kitasatosporales</taxon>
        <taxon>Streptomycetaceae</taxon>
        <taxon>Streptomyces</taxon>
    </lineage>
</organism>
<name>A0A7W7PMP5_9ACTN</name>
<comment type="caution">
    <text evidence="2">The sequence shown here is derived from an EMBL/GenBank/DDBJ whole genome shotgun (WGS) entry which is preliminary data.</text>
</comment>
<protein>
    <submittedName>
        <fullName evidence="2">Uncharacterized protein</fullName>
    </submittedName>
</protein>
<dbReference type="EMBL" id="JACHJH010000004">
    <property type="protein sequence ID" value="MBB4894005.1"/>
    <property type="molecule type" value="Genomic_DNA"/>
</dbReference>
<keyword evidence="1" id="KW-0472">Membrane</keyword>
<evidence type="ECO:0000313" key="2">
    <source>
        <dbReference type="EMBL" id="MBB4894005.1"/>
    </source>
</evidence>
<dbReference type="Proteomes" id="UP000556084">
    <property type="component" value="Unassembled WGS sequence"/>
</dbReference>
<gene>
    <name evidence="2" type="ORF">FHS39_003039</name>
</gene>
<dbReference type="AlphaFoldDB" id="A0A7W7PMP5"/>
<sequence>MKLPAQDAAARDGAPGARFRVILPRHTAAPLRQVARRIVVALLVMAATILIVYADRGGYHDNADGRVDIAERAGSQI</sequence>
<proteinExistence type="predicted"/>
<evidence type="ECO:0000256" key="1">
    <source>
        <dbReference type="SAM" id="Phobius"/>
    </source>
</evidence>
<keyword evidence="3" id="KW-1185">Reference proteome</keyword>
<accession>A0A7W7PMP5</accession>